<dbReference type="AlphaFoldDB" id="A0AAD7VF05"/>
<gene>
    <name evidence="3" type="ORF">O6P43_011147</name>
</gene>
<feature type="coiled-coil region" evidence="1">
    <location>
        <begin position="56"/>
        <end position="90"/>
    </location>
</feature>
<feature type="coiled-coil region" evidence="1">
    <location>
        <begin position="326"/>
        <end position="409"/>
    </location>
</feature>
<organism evidence="3 4">
    <name type="scientific">Quillaja saponaria</name>
    <name type="common">Soap bark tree</name>
    <dbReference type="NCBI Taxonomy" id="32244"/>
    <lineage>
        <taxon>Eukaryota</taxon>
        <taxon>Viridiplantae</taxon>
        <taxon>Streptophyta</taxon>
        <taxon>Embryophyta</taxon>
        <taxon>Tracheophyta</taxon>
        <taxon>Spermatophyta</taxon>
        <taxon>Magnoliopsida</taxon>
        <taxon>eudicotyledons</taxon>
        <taxon>Gunneridae</taxon>
        <taxon>Pentapetalae</taxon>
        <taxon>rosids</taxon>
        <taxon>fabids</taxon>
        <taxon>Fabales</taxon>
        <taxon>Quillajaceae</taxon>
        <taxon>Quillaja</taxon>
    </lineage>
</organism>
<evidence type="ECO:0000256" key="2">
    <source>
        <dbReference type="SAM" id="MobiDB-lite"/>
    </source>
</evidence>
<evidence type="ECO:0000313" key="4">
    <source>
        <dbReference type="Proteomes" id="UP001163823"/>
    </source>
</evidence>
<feature type="coiled-coil region" evidence="1">
    <location>
        <begin position="553"/>
        <end position="587"/>
    </location>
</feature>
<protein>
    <submittedName>
        <fullName evidence="3">Prefoldin chaperone subunit family protein</fullName>
    </submittedName>
</protein>
<evidence type="ECO:0000313" key="3">
    <source>
        <dbReference type="EMBL" id="KAJ7973401.1"/>
    </source>
</evidence>
<dbReference type="EMBL" id="JARAOO010000004">
    <property type="protein sequence ID" value="KAJ7973401.1"/>
    <property type="molecule type" value="Genomic_DNA"/>
</dbReference>
<sequence length="613" mass="71180">MARKKVTQKANDHNQESEETIQHQDQTQSHQAIPMEDPSEKLQALKSLNSLLLKETSERRKQVESLEQTKQKMESELTRAAMEKKVLEAEMSMVVDENSGLELEKGVISAFVETQMNEMGIQFDRLVEEKYEISLAKADIEYSLSRLSEEKEEVEHRLEMLFEEGSILQDELNKTTKRKVKLENEIRKMRVDGEKLVKEKNEKERAFQEMVRERDLAERNLTESARVIEESKGEIEGIVREKIETEKEKLQQEMKIMGLEREMKKVNEVVINLQMEKVVMSANVLKLEKSIGEAMEKEKEMGMEVRALLEENKEKKKYIEMLRHNRDGIQITLDLVEKELEDKQQRIYETIRVKNEIEQIKVGLESEIVELHKEVGELRDVIFKMKESCRDLEDKNKLLLSEANRYKVDLDNVKFGRDDMQKDFDLEKKKVTDLMLKVSQMEDGIGKTTSELGQMRNECGKLTEKNKMMDSRVEVLLNEKDLLQKSLFEAQQQSGDLKVKIESSCINSNRALIMLKNTAALVCQTKVNKDNGEEMIINEKKLEEEIQPYAEELDAIRKAFRNKNEMVEDMKQQLALLQNSVAEAHKRKSFWTVLSSATTFLAAASVAYVAKGR</sequence>
<reference evidence="3" key="1">
    <citation type="journal article" date="2023" name="Science">
        <title>Elucidation of the pathway for biosynthesis of saponin adjuvants from the soapbark tree.</title>
        <authorList>
            <person name="Reed J."/>
            <person name="Orme A."/>
            <person name="El-Demerdash A."/>
            <person name="Owen C."/>
            <person name="Martin L.B.B."/>
            <person name="Misra R.C."/>
            <person name="Kikuchi S."/>
            <person name="Rejzek M."/>
            <person name="Martin A.C."/>
            <person name="Harkess A."/>
            <person name="Leebens-Mack J."/>
            <person name="Louveau T."/>
            <person name="Stephenson M.J."/>
            <person name="Osbourn A."/>
        </authorList>
    </citation>
    <scope>NUCLEOTIDE SEQUENCE</scope>
    <source>
        <strain evidence="3">S10</strain>
    </source>
</reference>
<feature type="compositionally biased region" description="Basic and acidic residues" evidence="2">
    <location>
        <begin position="10"/>
        <end position="22"/>
    </location>
</feature>
<comment type="caution">
    <text evidence="3">The sequence shown here is derived from an EMBL/GenBank/DDBJ whole genome shotgun (WGS) entry which is preliminary data.</text>
</comment>
<keyword evidence="1" id="KW-0175">Coiled coil</keyword>
<feature type="coiled-coil region" evidence="1">
    <location>
        <begin position="137"/>
        <end position="276"/>
    </location>
</feature>
<dbReference type="Proteomes" id="UP001163823">
    <property type="component" value="Chromosome 4"/>
</dbReference>
<keyword evidence="4" id="KW-1185">Reference proteome</keyword>
<evidence type="ECO:0000256" key="1">
    <source>
        <dbReference type="SAM" id="Coils"/>
    </source>
</evidence>
<dbReference type="KEGG" id="qsa:O6P43_011147"/>
<proteinExistence type="predicted"/>
<name>A0AAD7VF05_QUISA</name>
<accession>A0AAD7VF05</accession>
<feature type="region of interest" description="Disordered" evidence="2">
    <location>
        <begin position="1"/>
        <end position="38"/>
    </location>
</feature>